<dbReference type="AlphaFoldDB" id="A0A7Y6JZF1"/>
<evidence type="ECO:0000313" key="3">
    <source>
        <dbReference type="Proteomes" id="UP000594380"/>
    </source>
</evidence>
<evidence type="ECO:0000313" key="2">
    <source>
        <dbReference type="EMBL" id="NUY01555.1"/>
    </source>
</evidence>
<name>A0A7Y6JZF1_9BURK</name>
<accession>A0A7Y6JZF1</accession>
<organism evidence="2 3">
    <name type="scientific">Paraburkholderia youngii</name>
    <dbReference type="NCBI Taxonomy" id="2782701"/>
    <lineage>
        <taxon>Bacteria</taxon>
        <taxon>Pseudomonadati</taxon>
        <taxon>Pseudomonadota</taxon>
        <taxon>Betaproteobacteria</taxon>
        <taxon>Burkholderiales</taxon>
        <taxon>Burkholderiaceae</taxon>
        <taxon>Paraburkholderia</taxon>
    </lineage>
</organism>
<proteinExistence type="predicted"/>
<dbReference type="GeneID" id="301102240"/>
<evidence type="ECO:0000256" key="1">
    <source>
        <dbReference type="SAM" id="MobiDB-lite"/>
    </source>
</evidence>
<reference evidence="2 3" key="1">
    <citation type="submission" date="2020-02" db="EMBL/GenBank/DDBJ databases">
        <title>Paraburkholderia simonii sp. nov. and Paraburkholderia youngii sp. nov. Brazilian and Mexican Mimosa-associated rhizobia.</title>
        <authorList>
            <person name="Mavima L."/>
            <person name="Beukes C.W."/>
            <person name="Chan W.Y."/>
            <person name="Palmer M."/>
            <person name="De Meyer S.E."/>
            <person name="James E.K."/>
            <person name="Venter S.N."/>
            <person name="Steenkamp E.T."/>
        </authorList>
    </citation>
    <scope>NUCLEOTIDE SEQUENCE [LARGE SCALE GENOMIC DNA]</scope>
    <source>
        <strain evidence="2 3">JPY169</strain>
    </source>
</reference>
<gene>
    <name evidence="2" type="ORF">G5S42_18055</name>
</gene>
<protein>
    <submittedName>
        <fullName evidence="2">Uncharacterized protein</fullName>
    </submittedName>
</protein>
<dbReference type="Proteomes" id="UP000594380">
    <property type="component" value="Unassembled WGS sequence"/>
</dbReference>
<comment type="caution">
    <text evidence="2">The sequence shown here is derived from an EMBL/GenBank/DDBJ whole genome shotgun (WGS) entry which is preliminary data.</text>
</comment>
<feature type="region of interest" description="Disordered" evidence="1">
    <location>
        <begin position="84"/>
        <end position="115"/>
    </location>
</feature>
<dbReference type="RefSeq" id="WP_176108030.1">
    <property type="nucleotide sequence ID" value="NZ_JAALDK010000001.1"/>
</dbReference>
<sequence>MAFALVRFITDDRRIVWPSALRVAHRAGVGHDTAQRALASFDRTGLTVRVEGTGDKGGSLVRRIDIQRLHELYPGNVEWDEFSATGRRNRPTEASRKVAAPSGNFNGTKVAAPSGNLDFGTSTHDDGKLPQMDREVAAFADGSCRKQESKLPQMTPEVAAGSGTRVLGLEGLKQGSGGALIAAQASRVSQAKPRLLVDARSAPGHEADGTPDIAAIAQVMLDEFDACCEAKVRSEAEGGCRLFAERGASVDDMLNAIATAMHKERDGRKPRWVSVRNVLDGLLRTRESVVTAPAHAFSVEVVRAAQRLEAIFVQYLDKPAWSSGVARYAMGEWLCRCVAWHNVDEAVFEASCLDVAKEAESSGKKLTWRSVKVALDARMEARRRNASQQSVEDKRFFDPPGLAPGVYLPGNGTLH</sequence>
<dbReference type="EMBL" id="JAALDK010000001">
    <property type="protein sequence ID" value="NUY01555.1"/>
    <property type="molecule type" value="Genomic_DNA"/>
</dbReference>